<evidence type="ECO:0000259" key="1">
    <source>
        <dbReference type="Pfam" id="PF21831"/>
    </source>
</evidence>
<protein>
    <recommendedName>
        <fullName evidence="1">DUF6891 domain-containing protein</fullName>
    </recommendedName>
</protein>
<comment type="caution">
    <text evidence="2">The sequence shown here is derived from an EMBL/GenBank/DDBJ whole genome shotgun (WGS) entry which is preliminary data.</text>
</comment>
<proteinExistence type="predicted"/>
<dbReference type="InterPro" id="IPR054186">
    <property type="entry name" value="DUF6891"/>
</dbReference>
<dbReference type="EMBL" id="JAQFWP010000005">
    <property type="protein sequence ID" value="MDA2803685.1"/>
    <property type="molecule type" value="Genomic_DNA"/>
</dbReference>
<name>A0ABT4TGB4_9ACTN</name>
<dbReference type="Pfam" id="PF21831">
    <property type="entry name" value="DUF6891"/>
    <property type="match status" value="1"/>
</dbReference>
<accession>A0ABT4TGB4</accession>
<evidence type="ECO:0000313" key="3">
    <source>
        <dbReference type="Proteomes" id="UP001165685"/>
    </source>
</evidence>
<keyword evidence="3" id="KW-1185">Reference proteome</keyword>
<dbReference type="RefSeq" id="WP_270676176.1">
    <property type="nucleotide sequence ID" value="NZ_JAQFWP010000005.1"/>
</dbReference>
<sequence>MTEPRSLPSARELFDYRLDLIDMYIDHGAGTQLTVLRRLGDEAVGDAMDDGRGAQDGLPRDDLLAVMKDHINERFVRHHEWQESVAGEKTDAERLARAFRTLDEAGILAREDLGWEASEANILMNGEWRDFPDARGYACWAGEDPFGIRFGVFTQERRQDPEEQAAIGREVVGALEAEGLKVSWNGSPAKVIDLAGFDTRRRRFGGLAAFSGVETDPPAEDVDDLAGGGPGVLRAFYRDAHPGAGMRRQAGHHEAVSDRMWRELMYRLTPVEGSFIVFRALEGKRFVQMRWDDRTRLWMESPHAQQGVWTGAHVSLATAEQVVAAFAATGRIPLAAVEGAQTWT</sequence>
<evidence type="ECO:0000313" key="2">
    <source>
        <dbReference type="EMBL" id="MDA2803685.1"/>
    </source>
</evidence>
<gene>
    <name evidence="2" type="ORF">O4U47_04110</name>
</gene>
<dbReference type="Proteomes" id="UP001165685">
    <property type="component" value="Unassembled WGS sequence"/>
</dbReference>
<reference evidence="2" key="1">
    <citation type="submission" date="2023-01" db="EMBL/GenBank/DDBJ databases">
        <title>Draft genome sequence of Nocardiopsis sp. LSu2-4 isolated from halophytes.</title>
        <authorList>
            <person name="Duangmal K."/>
            <person name="Chantavorakit T."/>
        </authorList>
    </citation>
    <scope>NUCLEOTIDE SEQUENCE</scope>
    <source>
        <strain evidence="2">LSu2-4</strain>
    </source>
</reference>
<organism evidence="2 3">
    <name type="scientific">Nocardiopsis suaedae</name>
    <dbReference type="NCBI Taxonomy" id="3018444"/>
    <lineage>
        <taxon>Bacteria</taxon>
        <taxon>Bacillati</taxon>
        <taxon>Actinomycetota</taxon>
        <taxon>Actinomycetes</taxon>
        <taxon>Streptosporangiales</taxon>
        <taxon>Nocardiopsidaceae</taxon>
        <taxon>Nocardiopsis</taxon>
    </lineage>
</organism>
<feature type="domain" description="DUF6891" evidence="1">
    <location>
        <begin position="52"/>
        <end position="203"/>
    </location>
</feature>